<dbReference type="AlphaFoldDB" id="F7X6J3"/>
<sequence length="34" mass="3905">MPARRLQDPLQHSPQLQTALPMVNQASKIHRVNK</sequence>
<name>F7X6J3_SINMM</name>
<protein>
    <submittedName>
        <fullName evidence="2">Uncharacterized protein</fullName>
    </submittedName>
</protein>
<evidence type="ECO:0000313" key="3">
    <source>
        <dbReference type="Proteomes" id="UP000009045"/>
    </source>
</evidence>
<accession>F7X6J3</accession>
<dbReference type="HOGENOM" id="CLU_3376052_0_0_5"/>
<gene>
    <name evidence="2" type="ordered locus">SM11_chr0112</name>
</gene>
<dbReference type="Proteomes" id="UP000009045">
    <property type="component" value="Chromosome"/>
</dbReference>
<dbReference type="EMBL" id="CP001830">
    <property type="protein sequence ID" value="AEH77399.1"/>
    <property type="molecule type" value="Genomic_DNA"/>
</dbReference>
<proteinExistence type="predicted"/>
<feature type="region of interest" description="Disordered" evidence="1">
    <location>
        <begin position="1"/>
        <end position="34"/>
    </location>
</feature>
<evidence type="ECO:0000256" key="1">
    <source>
        <dbReference type="SAM" id="MobiDB-lite"/>
    </source>
</evidence>
<evidence type="ECO:0000313" key="2">
    <source>
        <dbReference type="EMBL" id="AEH77399.1"/>
    </source>
</evidence>
<dbReference type="KEGG" id="smx:SM11_chr0112"/>
<organism evidence="2 3">
    <name type="scientific">Sinorhizobium meliloti (strain SM11)</name>
    <dbReference type="NCBI Taxonomy" id="707241"/>
    <lineage>
        <taxon>Bacteria</taxon>
        <taxon>Pseudomonadati</taxon>
        <taxon>Pseudomonadota</taxon>
        <taxon>Alphaproteobacteria</taxon>
        <taxon>Hyphomicrobiales</taxon>
        <taxon>Rhizobiaceae</taxon>
        <taxon>Sinorhizobium/Ensifer group</taxon>
        <taxon>Sinorhizobium</taxon>
    </lineage>
</organism>
<reference evidence="2 3" key="1">
    <citation type="journal article" date="2011" name="J. Biotechnol.">
        <title>The complete genome sequence of the dominant Sinorhizobium meliloti field isolate SM11 extends the S. meliloti pan-genome.</title>
        <authorList>
            <person name="Schneiker-Bekel S."/>
            <person name="Wibberg D."/>
            <person name="Bekel T."/>
            <person name="Blom J."/>
            <person name="Linke B."/>
            <person name="Neuweger H."/>
            <person name="Stiens M."/>
            <person name="Vorholter F.J."/>
            <person name="Weidner S."/>
            <person name="Goesmann A."/>
            <person name="Puhler A."/>
            <person name="Schluter A."/>
        </authorList>
    </citation>
    <scope>NUCLEOTIDE SEQUENCE [LARGE SCALE GENOMIC DNA]</scope>
    <source>
        <strain evidence="2 3">SM11</strain>
    </source>
</reference>